<dbReference type="InterPro" id="IPR050796">
    <property type="entry name" value="SCF_F-box_component"/>
</dbReference>
<accession>A0AAV1EED4</accession>
<proteinExistence type="predicted"/>
<evidence type="ECO:0000313" key="3">
    <source>
        <dbReference type="Proteomes" id="UP001161247"/>
    </source>
</evidence>
<name>A0AAV1EED4_OLDCO</name>
<dbReference type="Proteomes" id="UP001161247">
    <property type="component" value="Chromosome 9"/>
</dbReference>
<dbReference type="SMART" id="SM00256">
    <property type="entry name" value="FBOX"/>
    <property type="match status" value="1"/>
</dbReference>
<evidence type="ECO:0000313" key="2">
    <source>
        <dbReference type="EMBL" id="CAI9117931.1"/>
    </source>
</evidence>
<dbReference type="NCBIfam" id="TIGR01640">
    <property type="entry name" value="F_box_assoc_1"/>
    <property type="match status" value="1"/>
</dbReference>
<sequence length="386" mass="43840">MEESLQPISSSYSSLLSKQEISGTSGKESLKIFPDELIIEILTWLPAKTLVKFRCVSKSWRALISTPNFIKAHLGNSSKRDDYAHHRVLFRCKKRFGKISVLQNDTRYFALAPAMFGDVNTPVESTPVEDPVMNSSEAIIVGASNGIVCVCVKGDIFFWDPTIRKFKELPYFLVSSKQNWGHRQACFDGKTNSWRKSQGIVGGLDQLAFLVRGKLYWKEGTGRKAEICYFDLKTETYGVLQQPDYGSPFYLGLGTFEDSLSVICYHPRSHIDLWIIKEERLRRFWTKVLLVPTLKDPSCKKSCLPVFMSKDGKILFAFWKFLALSGPMKKSVTYPSVKSMGEAYQLEVLVESLVLINDHDAKEPVKDTDVSVIDMMRHLGPHFHLV</sequence>
<dbReference type="SUPFAM" id="SSF81383">
    <property type="entry name" value="F-box domain"/>
    <property type="match status" value="1"/>
</dbReference>
<keyword evidence="3" id="KW-1185">Reference proteome</keyword>
<dbReference type="InterPro" id="IPR017451">
    <property type="entry name" value="F-box-assoc_interact_dom"/>
</dbReference>
<gene>
    <name evidence="2" type="ORF">OLC1_LOCUS23917</name>
</gene>
<protein>
    <submittedName>
        <fullName evidence="2">OLC1v1019423C1</fullName>
    </submittedName>
</protein>
<dbReference type="AlphaFoldDB" id="A0AAV1EED4"/>
<dbReference type="CDD" id="cd22157">
    <property type="entry name" value="F-box_AtFBW1-like"/>
    <property type="match status" value="1"/>
</dbReference>
<dbReference type="PANTHER" id="PTHR31672:SF13">
    <property type="entry name" value="F-BOX PROTEIN CPR30-LIKE"/>
    <property type="match status" value="1"/>
</dbReference>
<reference evidence="2" key="1">
    <citation type="submission" date="2023-03" db="EMBL/GenBank/DDBJ databases">
        <authorList>
            <person name="Julca I."/>
        </authorList>
    </citation>
    <scope>NUCLEOTIDE SEQUENCE</scope>
</reference>
<dbReference type="EMBL" id="OX459126">
    <property type="protein sequence ID" value="CAI9117931.1"/>
    <property type="molecule type" value="Genomic_DNA"/>
</dbReference>
<dbReference type="InterPro" id="IPR036047">
    <property type="entry name" value="F-box-like_dom_sf"/>
</dbReference>
<dbReference type="Gene3D" id="1.20.1280.50">
    <property type="match status" value="1"/>
</dbReference>
<evidence type="ECO:0000259" key="1">
    <source>
        <dbReference type="PROSITE" id="PS50181"/>
    </source>
</evidence>
<feature type="domain" description="F-box" evidence="1">
    <location>
        <begin position="27"/>
        <end position="73"/>
    </location>
</feature>
<dbReference type="PROSITE" id="PS50181">
    <property type="entry name" value="FBOX"/>
    <property type="match status" value="1"/>
</dbReference>
<dbReference type="PANTHER" id="PTHR31672">
    <property type="entry name" value="BNACNNG10540D PROTEIN"/>
    <property type="match status" value="1"/>
</dbReference>
<dbReference type="Pfam" id="PF00646">
    <property type="entry name" value="F-box"/>
    <property type="match status" value="1"/>
</dbReference>
<organism evidence="2 3">
    <name type="scientific">Oldenlandia corymbosa var. corymbosa</name>
    <dbReference type="NCBI Taxonomy" id="529605"/>
    <lineage>
        <taxon>Eukaryota</taxon>
        <taxon>Viridiplantae</taxon>
        <taxon>Streptophyta</taxon>
        <taxon>Embryophyta</taxon>
        <taxon>Tracheophyta</taxon>
        <taxon>Spermatophyta</taxon>
        <taxon>Magnoliopsida</taxon>
        <taxon>eudicotyledons</taxon>
        <taxon>Gunneridae</taxon>
        <taxon>Pentapetalae</taxon>
        <taxon>asterids</taxon>
        <taxon>lamiids</taxon>
        <taxon>Gentianales</taxon>
        <taxon>Rubiaceae</taxon>
        <taxon>Rubioideae</taxon>
        <taxon>Spermacoceae</taxon>
        <taxon>Hedyotis-Oldenlandia complex</taxon>
        <taxon>Oldenlandia</taxon>
    </lineage>
</organism>
<dbReference type="InterPro" id="IPR001810">
    <property type="entry name" value="F-box_dom"/>
</dbReference>